<dbReference type="EMBL" id="CAIJEN010000004">
    <property type="protein sequence ID" value="CAD0084773.1"/>
    <property type="molecule type" value="Genomic_DNA"/>
</dbReference>
<evidence type="ECO:0000256" key="7">
    <source>
        <dbReference type="SAM" id="SignalP"/>
    </source>
</evidence>
<keyword evidence="5" id="KW-0560">Oxidoreductase</keyword>
<evidence type="ECO:0000256" key="1">
    <source>
        <dbReference type="ARBA" id="ARBA00001974"/>
    </source>
</evidence>
<evidence type="ECO:0000256" key="3">
    <source>
        <dbReference type="ARBA" id="ARBA00022630"/>
    </source>
</evidence>
<keyword evidence="9" id="KW-1185">Reference proteome</keyword>
<accession>A0A9N8JB80</accession>
<sequence>MRYCIAALSLVSPALALPTLSLLNGGLFGGHHLLGDIFSHGHSQNGGPDSHAGAPAYNDGPGPYGSDPSPTNGDASNYDSGSAYASQGSYGGAAPQGSGTSSSAVDAVSASTGTPNNVNFPSYGYGAASSSVAYTTTASSISATISTPAALSSEASSSGSEQTCESPDVIGCETVSDSSASEVAAESVGVYDFIIVGGGTAGLVIANRLSELSDTSVAVIEAGDLVFDNKNVTTVDGYGLSFGTPIDWQYESTPQAYAGNKSQTLRAGKALGGTSTINGESINTYS</sequence>
<evidence type="ECO:0000313" key="9">
    <source>
        <dbReference type="Proteomes" id="UP000716446"/>
    </source>
</evidence>
<comment type="similarity">
    <text evidence="2">Belongs to the GMC oxidoreductase family.</text>
</comment>
<keyword evidence="3" id="KW-0285">Flavoprotein</keyword>
<organism evidence="8 9">
    <name type="scientific">Aureobasidium vineae</name>
    <dbReference type="NCBI Taxonomy" id="2773715"/>
    <lineage>
        <taxon>Eukaryota</taxon>
        <taxon>Fungi</taxon>
        <taxon>Dikarya</taxon>
        <taxon>Ascomycota</taxon>
        <taxon>Pezizomycotina</taxon>
        <taxon>Dothideomycetes</taxon>
        <taxon>Dothideomycetidae</taxon>
        <taxon>Dothideales</taxon>
        <taxon>Saccotheciaceae</taxon>
        <taxon>Aureobasidium</taxon>
    </lineage>
</organism>
<dbReference type="PANTHER" id="PTHR11552">
    <property type="entry name" value="GLUCOSE-METHANOL-CHOLINE GMC OXIDOREDUCTASE"/>
    <property type="match status" value="1"/>
</dbReference>
<dbReference type="GO" id="GO:0016491">
    <property type="term" value="F:oxidoreductase activity"/>
    <property type="evidence" value="ECO:0007669"/>
    <property type="project" value="UniProtKB-KW"/>
</dbReference>
<proteinExistence type="inferred from homology"/>
<dbReference type="SUPFAM" id="SSF51905">
    <property type="entry name" value="FAD/NAD(P)-binding domain"/>
    <property type="match status" value="1"/>
</dbReference>
<evidence type="ECO:0000313" key="8">
    <source>
        <dbReference type="EMBL" id="CAD0084773.1"/>
    </source>
</evidence>
<evidence type="ECO:0008006" key="10">
    <source>
        <dbReference type="Google" id="ProtNLM"/>
    </source>
</evidence>
<evidence type="ECO:0000256" key="6">
    <source>
        <dbReference type="SAM" id="MobiDB-lite"/>
    </source>
</evidence>
<reference evidence="8" key="1">
    <citation type="submission" date="2020-06" db="EMBL/GenBank/DDBJ databases">
        <authorList>
            <person name="Onetto C."/>
        </authorList>
    </citation>
    <scope>NUCLEOTIDE SEQUENCE</scope>
</reference>
<dbReference type="Gene3D" id="3.50.50.60">
    <property type="entry name" value="FAD/NAD(P)-binding domain"/>
    <property type="match status" value="1"/>
</dbReference>
<comment type="cofactor">
    <cofactor evidence="1">
        <name>FAD</name>
        <dbReference type="ChEBI" id="CHEBI:57692"/>
    </cofactor>
</comment>
<feature type="compositionally biased region" description="Low complexity" evidence="6">
    <location>
        <begin position="59"/>
        <end position="70"/>
    </location>
</feature>
<feature type="chain" id="PRO_5040434522" description="FAD/NAD(P)-binding domain-containing protein" evidence="7">
    <location>
        <begin position="17"/>
        <end position="286"/>
    </location>
</feature>
<dbReference type="AlphaFoldDB" id="A0A9N8JB80"/>
<gene>
    <name evidence="8" type="ORF">AWRI4619_LOCUS3340</name>
</gene>
<feature type="compositionally biased region" description="Low complexity" evidence="6">
    <location>
        <begin position="80"/>
        <end position="110"/>
    </location>
</feature>
<evidence type="ECO:0000256" key="4">
    <source>
        <dbReference type="ARBA" id="ARBA00022827"/>
    </source>
</evidence>
<name>A0A9N8JB80_9PEZI</name>
<keyword evidence="7" id="KW-0732">Signal</keyword>
<dbReference type="InterPro" id="IPR036188">
    <property type="entry name" value="FAD/NAD-bd_sf"/>
</dbReference>
<dbReference type="InterPro" id="IPR012132">
    <property type="entry name" value="GMC_OxRdtase"/>
</dbReference>
<feature type="signal peptide" evidence="7">
    <location>
        <begin position="1"/>
        <end position="16"/>
    </location>
</feature>
<dbReference type="Pfam" id="PF13450">
    <property type="entry name" value="NAD_binding_8"/>
    <property type="match status" value="1"/>
</dbReference>
<dbReference type="Proteomes" id="UP000716446">
    <property type="component" value="Unassembled WGS sequence"/>
</dbReference>
<feature type="region of interest" description="Disordered" evidence="6">
    <location>
        <begin position="43"/>
        <end position="110"/>
    </location>
</feature>
<evidence type="ECO:0000256" key="5">
    <source>
        <dbReference type="ARBA" id="ARBA00023002"/>
    </source>
</evidence>
<dbReference type="GO" id="GO:0050660">
    <property type="term" value="F:flavin adenine dinucleotide binding"/>
    <property type="evidence" value="ECO:0007669"/>
    <property type="project" value="InterPro"/>
</dbReference>
<evidence type="ECO:0000256" key="2">
    <source>
        <dbReference type="ARBA" id="ARBA00010790"/>
    </source>
</evidence>
<keyword evidence="4" id="KW-0274">FAD</keyword>
<protein>
    <recommendedName>
        <fullName evidence="10">FAD/NAD(P)-binding domain-containing protein</fullName>
    </recommendedName>
</protein>
<dbReference type="PANTHER" id="PTHR11552:SF201">
    <property type="entry name" value="GLUCOSE-METHANOL-CHOLINE OXIDOREDUCTASE N-TERMINAL DOMAIN-CONTAINING PROTEIN"/>
    <property type="match status" value="1"/>
</dbReference>
<comment type="caution">
    <text evidence="8">The sequence shown here is derived from an EMBL/GenBank/DDBJ whole genome shotgun (WGS) entry which is preliminary data.</text>
</comment>